<feature type="region of interest" description="Disordered" evidence="1">
    <location>
        <begin position="313"/>
        <end position="332"/>
    </location>
</feature>
<accession>A0A2Z7AKS1</accession>
<feature type="compositionally biased region" description="Polar residues" evidence="1">
    <location>
        <begin position="138"/>
        <end position="148"/>
    </location>
</feature>
<reference evidence="2 3" key="1">
    <citation type="journal article" date="2015" name="Proc. Natl. Acad. Sci. U.S.A.">
        <title>The resurrection genome of Boea hygrometrica: A blueprint for survival of dehydration.</title>
        <authorList>
            <person name="Xiao L."/>
            <person name="Yang G."/>
            <person name="Zhang L."/>
            <person name="Yang X."/>
            <person name="Zhao S."/>
            <person name="Ji Z."/>
            <person name="Zhou Q."/>
            <person name="Hu M."/>
            <person name="Wang Y."/>
            <person name="Chen M."/>
            <person name="Xu Y."/>
            <person name="Jin H."/>
            <person name="Xiao X."/>
            <person name="Hu G."/>
            <person name="Bao F."/>
            <person name="Hu Y."/>
            <person name="Wan P."/>
            <person name="Li L."/>
            <person name="Deng X."/>
            <person name="Kuang T."/>
            <person name="Xiang C."/>
            <person name="Zhu J.K."/>
            <person name="Oliver M.J."/>
            <person name="He Y."/>
        </authorList>
    </citation>
    <scope>NUCLEOTIDE SEQUENCE [LARGE SCALE GENOMIC DNA]</scope>
    <source>
        <strain evidence="3">cv. XS01</strain>
    </source>
</reference>
<proteinExistence type="predicted"/>
<feature type="compositionally biased region" description="Basic and acidic residues" evidence="1">
    <location>
        <begin position="128"/>
        <end position="137"/>
    </location>
</feature>
<dbReference type="EMBL" id="KV014581">
    <property type="protein sequence ID" value="KZV21968.1"/>
    <property type="molecule type" value="Genomic_DNA"/>
</dbReference>
<organism evidence="2 3">
    <name type="scientific">Dorcoceras hygrometricum</name>
    <dbReference type="NCBI Taxonomy" id="472368"/>
    <lineage>
        <taxon>Eukaryota</taxon>
        <taxon>Viridiplantae</taxon>
        <taxon>Streptophyta</taxon>
        <taxon>Embryophyta</taxon>
        <taxon>Tracheophyta</taxon>
        <taxon>Spermatophyta</taxon>
        <taxon>Magnoliopsida</taxon>
        <taxon>eudicotyledons</taxon>
        <taxon>Gunneridae</taxon>
        <taxon>Pentapetalae</taxon>
        <taxon>asterids</taxon>
        <taxon>lamiids</taxon>
        <taxon>Lamiales</taxon>
        <taxon>Gesneriaceae</taxon>
        <taxon>Didymocarpoideae</taxon>
        <taxon>Trichosporeae</taxon>
        <taxon>Loxocarpinae</taxon>
        <taxon>Dorcoceras</taxon>
    </lineage>
</organism>
<evidence type="ECO:0000313" key="3">
    <source>
        <dbReference type="Proteomes" id="UP000250235"/>
    </source>
</evidence>
<feature type="region of interest" description="Disordered" evidence="1">
    <location>
        <begin position="128"/>
        <end position="148"/>
    </location>
</feature>
<evidence type="ECO:0000313" key="2">
    <source>
        <dbReference type="EMBL" id="KZV21968.1"/>
    </source>
</evidence>
<name>A0A2Z7AKS1_9LAMI</name>
<dbReference type="AlphaFoldDB" id="A0A2Z7AKS1"/>
<protein>
    <submittedName>
        <fullName evidence="2">Uncharacterized protein</fullName>
    </submittedName>
</protein>
<dbReference type="Proteomes" id="UP000250235">
    <property type="component" value="Unassembled WGS sequence"/>
</dbReference>
<keyword evidence="3" id="KW-1185">Reference proteome</keyword>
<gene>
    <name evidence="2" type="ORF">F511_42352</name>
</gene>
<sequence length="332" mass="37556">MDLIWYNLVDLHLREAVFEHWKNFHKDKPSANQDIMAIHKEHPAPEKQMLGSMMDRIPRKRTSLKGVQPNLVQAMVTLGAFWCTMRIAWTIFCPYSDPSLSLSPSFNLGPSPSNLQMVVYTANREVNKRPANEDREVSSQIGPQPISLPNNQITESTAKKATSLEGNVSSLVLKVECIRDNADFTRRSTVKLQQQLKTTFDGLEIKIDLLESTLFHLVDEVTTLKSQVAEMVECLKACVMPKMGKEDQAENRGKDRAMKRYVGQRKTSSGFSGALVVDKPVRIETKSVEIISVQKSRKQLFIVEQKDHSGSDKWYNKPAGVRYNKPAGRPVK</sequence>
<evidence type="ECO:0000256" key="1">
    <source>
        <dbReference type="SAM" id="MobiDB-lite"/>
    </source>
</evidence>